<gene>
    <name evidence="2" type="ORF">KIPB_008811</name>
</gene>
<reference evidence="2 3" key="1">
    <citation type="journal article" date="2018" name="PLoS ONE">
        <title>The draft genome of Kipferlia bialata reveals reductive genome evolution in fornicate parasites.</title>
        <authorList>
            <person name="Tanifuji G."/>
            <person name="Takabayashi S."/>
            <person name="Kume K."/>
            <person name="Takagi M."/>
            <person name="Nakayama T."/>
            <person name="Kamikawa R."/>
            <person name="Inagaki Y."/>
            <person name="Hashimoto T."/>
        </authorList>
    </citation>
    <scope>NUCLEOTIDE SEQUENCE [LARGE SCALE GENOMIC DNA]</scope>
    <source>
        <strain evidence="2">NY0173</strain>
    </source>
</reference>
<comment type="caution">
    <text evidence="2">The sequence shown here is derived from an EMBL/GenBank/DDBJ whole genome shotgun (WGS) entry which is preliminary data.</text>
</comment>
<feature type="non-terminal residue" evidence="2">
    <location>
        <position position="1"/>
    </location>
</feature>
<sequence>MPVNPVTCTTCGVATPVSVTSVSPSPLGKCATCMEAETNMDAKAASPLSPSVSKGSVSQCDMVTGDDVPLS</sequence>
<evidence type="ECO:0000313" key="2">
    <source>
        <dbReference type="EMBL" id="GIQ86880.1"/>
    </source>
</evidence>
<evidence type="ECO:0000313" key="3">
    <source>
        <dbReference type="Proteomes" id="UP000265618"/>
    </source>
</evidence>
<dbReference type="EMBL" id="BDIP01002823">
    <property type="protein sequence ID" value="GIQ86880.1"/>
    <property type="molecule type" value="Genomic_DNA"/>
</dbReference>
<feature type="compositionally biased region" description="Polar residues" evidence="1">
    <location>
        <begin position="48"/>
        <end position="61"/>
    </location>
</feature>
<feature type="region of interest" description="Disordered" evidence="1">
    <location>
        <begin position="42"/>
        <end position="71"/>
    </location>
</feature>
<keyword evidence="3" id="KW-1185">Reference proteome</keyword>
<evidence type="ECO:0000256" key="1">
    <source>
        <dbReference type="SAM" id="MobiDB-lite"/>
    </source>
</evidence>
<accession>A0A9K3GLS1</accession>
<name>A0A9K3GLS1_9EUKA</name>
<dbReference type="Proteomes" id="UP000265618">
    <property type="component" value="Unassembled WGS sequence"/>
</dbReference>
<proteinExistence type="predicted"/>
<protein>
    <submittedName>
        <fullName evidence="2">Uncharacterized protein</fullName>
    </submittedName>
</protein>
<organism evidence="2 3">
    <name type="scientific">Kipferlia bialata</name>
    <dbReference type="NCBI Taxonomy" id="797122"/>
    <lineage>
        <taxon>Eukaryota</taxon>
        <taxon>Metamonada</taxon>
        <taxon>Carpediemonas-like organisms</taxon>
        <taxon>Kipferlia</taxon>
    </lineage>
</organism>
<dbReference type="AlphaFoldDB" id="A0A9K3GLS1"/>